<evidence type="ECO:0000313" key="2">
    <source>
        <dbReference type="EMBL" id="EMS55176.1"/>
    </source>
</evidence>
<dbReference type="AlphaFoldDB" id="M7Z6K1"/>
<dbReference type="EMBL" id="KD173391">
    <property type="protein sequence ID" value="EMS55176.1"/>
    <property type="molecule type" value="Genomic_DNA"/>
</dbReference>
<gene>
    <name evidence="2" type="ORF">TRIUR3_29493</name>
</gene>
<feature type="compositionally biased region" description="Basic residues" evidence="1">
    <location>
        <begin position="65"/>
        <end position="88"/>
    </location>
</feature>
<proteinExistence type="predicted"/>
<dbReference type="OMA" id="MRKQESP"/>
<protein>
    <submittedName>
        <fullName evidence="2">Uncharacterized protein</fullName>
    </submittedName>
</protein>
<evidence type="ECO:0000256" key="1">
    <source>
        <dbReference type="SAM" id="MobiDB-lite"/>
    </source>
</evidence>
<organism evidence="2">
    <name type="scientific">Triticum urartu</name>
    <name type="common">Red wild einkorn</name>
    <name type="synonym">Crithodium urartu</name>
    <dbReference type="NCBI Taxonomy" id="4572"/>
    <lineage>
        <taxon>Eukaryota</taxon>
        <taxon>Viridiplantae</taxon>
        <taxon>Streptophyta</taxon>
        <taxon>Embryophyta</taxon>
        <taxon>Tracheophyta</taxon>
        <taxon>Spermatophyta</taxon>
        <taxon>Magnoliopsida</taxon>
        <taxon>Liliopsida</taxon>
        <taxon>Poales</taxon>
        <taxon>Poaceae</taxon>
        <taxon>BOP clade</taxon>
        <taxon>Pooideae</taxon>
        <taxon>Triticodae</taxon>
        <taxon>Triticeae</taxon>
        <taxon>Triticinae</taxon>
        <taxon>Triticum</taxon>
    </lineage>
</organism>
<name>M7Z6K1_TRIUA</name>
<accession>M7Z6K1</accession>
<feature type="compositionally biased region" description="Basic and acidic residues" evidence="1">
    <location>
        <begin position="50"/>
        <end position="61"/>
    </location>
</feature>
<sequence>MAVECVGVNGIVGGGAVAVAEDEQCVAEYVEVGEDEGEVVGSGAPASEPQMRKQESPRGLEGRTAPRRTCRRGLRRRQSRGRRRRRWGGRGGGRRVCCIRGVGKTTQRTNNAGGVLADVGVAGDGVGRTGGVEVDLAAGDKAAVEERSWGGRRRRHRSPLVRFHISPE</sequence>
<reference evidence="2" key="1">
    <citation type="journal article" date="2013" name="Nature">
        <title>Draft genome of the wheat A-genome progenitor Triticum urartu.</title>
        <authorList>
            <person name="Ling H.Q."/>
            <person name="Zhao S."/>
            <person name="Liu D."/>
            <person name="Wang J."/>
            <person name="Sun H."/>
            <person name="Zhang C."/>
            <person name="Fan H."/>
            <person name="Li D."/>
            <person name="Dong L."/>
            <person name="Tao Y."/>
            <person name="Gao C."/>
            <person name="Wu H."/>
            <person name="Li Y."/>
            <person name="Cui Y."/>
            <person name="Guo X."/>
            <person name="Zheng S."/>
            <person name="Wang B."/>
            <person name="Yu K."/>
            <person name="Liang Q."/>
            <person name="Yang W."/>
            <person name="Lou X."/>
            <person name="Chen J."/>
            <person name="Feng M."/>
            <person name="Jian J."/>
            <person name="Zhang X."/>
            <person name="Luo G."/>
            <person name="Jiang Y."/>
            <person name="Liu J."/>
            <person name="Wang Z."/>
            <person name="Sha Y."/>
            <person name="Zhang B."/>
            <person name="Wu H."/>
            <person name="Tang D."/>
            <person name="Shen Q."/>
            <person name="Xue P."/>
            <person name="Zou S."/>
            <person name="Wang X."/>
            <person name="Liu X."/>
            <person name="Wang F."/>
            <person name="Yang Y."/>
            <person name="An X."/>
            <person name="Dong Z."/>
            <person name="Zhang K."/>
            <person name="Zhang X."/>
            <person name="Luo M.C."/>
            <person name="Dvorak J."/>
            <person name="Tong Y."/>
            <person name="Wang J."/>
            <person name="Yang H."/>
            <person name="Li Z."/>
            <person name="Wang D."/>
            <person name="Zhang A."/>
            <person name="Wang J."/>
        </authorList>
    </citation>
    <scope>NUCLEOTIDE SEQUENCE</scope>
</reference>
<feature type="region of interest" description="Disordered" evidence="1">
    <location>
        <begin position="36"/>
        <end position="92"/>
    </location>
</feature>